<reference evidence="2 3" key="1">
    <citation type="journal article" date="2021" name="Sci. Rep.">
        <title>Genome sequencing of the multicellular alga Astrephomene provides insights into convergent evolution of germ-soma differentiation.</title>
        <authorList>
            <person name="Yamashita S."/>
            <person name="Yamamoto K."/>
            <person name="Matsuzaki R."/>
            <person name="Suzuki S."/>
            <person name="Yamaguchi H."/>
            <person name="Hirooka S."/>
            <person name="Minakuchi Y."/>
            <person name="Miyagishima S."/>
            <person name="Kawachi M."/>
            <person name="Toyoda A."/>
            <person name="Nozaki H."/>
        </authorList>
    </citation>
    <scope>NUCLEOTIDE SEQUENCE [LARGE SCALE GENOMIC DNA]</scope>
    <source>
        <strain evidence="2 3">NIES-4017</strain>
    </source>
</reference>
<feature type="compositionally biased region" description="Low complexity" evidence="1">
    <location>
        <begin position="214"/>
        <end position="223"/>
    </location>
</feature>
<evidence type="ECO:0000256" key="1">
    <source>
        <dbReference type="SAM" id="MobiDB-lite"/>
    </source>
</evidence>
<dbReference type="EMBL" id="BMAR01000029">
    <property type="protein sequence ID" value="GFR49288.1"/>
    <property type="molecule type" value="Genomic_DNA"/>
</dbReference>
<feature type="compositionally biased region" description="Low complexity" evidence="1">
    <location>
        <begin position="172"/>
        <end position="182"/>
    </location>
</feature>
<gene>
    <name evidence="2" type="ORF">Agub_g11310</name>
</gene>
<proteinExistence type="predicted"/>
<name>A0AAD3DWR3_9CHLO</name>
<sequence>MSASWREQSAAVNSDGVSTVLGNLEARALQSSTSCTPSDGSAETHVVSETAAPCEARVHGVTQEGHDHWEENTAEAYSPCSFEFVRSRCEAAAQTWMPYHEWATQRRPFKLPPGLPRAPRQADMESLLSPEASLGVGCTTIGCSDDDLDEEWDAWFSRNVENGNFSASWLGTTTPKTTSPSTDAACIPAGAPLTDKDESSSDASSEGDAEDDCVPVTAPSSPPRAAAVTAVAVPTGMTSAFAQGCPRSCFADAAPLSPPSYSRFAVALVHSSAAASDDDGSSSEPSSPLSPADSDCRTDMEECSRYSSSRSSSSSSLTTMGSGGCCCGDDAMQEGGEDAENLFGSGPGAMDAGEDPVCGYLSACCSSGSGSDAAAQAAVAPSLLPTVTRCAAASAPVEVMDCGDWERQVEVKLTCAAPAFVGAFASEALCPPWLAPRLERMLLEVVVEALWGPDAC</sequence>
<feature type="region of interest" description="Disordered" evidence="1">
    <location>
        <begin position="171"/>
        <end position="223"/>
    </location>
</feature>
<evidence type="ECO:0000313" key="3">
    <source>
        <dbReference type="Proteomes" id="UP001054857"/>
    </source>
</evidence>
<evidence type="ECO:0000313" key="2">
    <source>
        <dbReference type="EMBL" id="GFR49288.1"/>
    </source>
</evidence>
<feature type="region of interest" description="Disordered" evidence="1">
    <location>
        <begin position="274"/>
        <end position="297"/>
    </location>
</feature>
<protein>
    <submittedName>
        <fullName evidence="2">Uncharacterized protein</fullName>
    </submittedName>
</protein>
<dbReference type="AlphaFoldDB" id="A0AAD3DWR3"/>
<feature type="compositionally biased region" description="Low complexity" evidence="1">
    <location>
        <begin position="282"/>
        <end position="293"/>
    </location>
</feature>
<dbReference type="Proteomes" id="UP001054857">
    <property type="component" value="Unassembled WGS sequence"/>
</dbReference>
<organism evidence="2 3">
    <name type="scientific">Astrephomene gubernaculifera</name>
    <dbReference type="NCBI Taxonomy" id="47775"/>
    <lineage>
        <taxon>Eukaryota</taxon>
        <taxon>Viridiplantae</taxon>
        <taxon>Chlorophyta</taxon>
        <taxon>core chlorophytes</taxon>
        <taxon>Chlorophyceae</taxon>
        <taxon>CS clade</taxon>
        <taxon>Chlamydomonadales</taxon>
        <taxon>Astrephomenaceae</taxon>
        <taxon>Astrephomene</taxon>
    </lineage>
</organism>
<comment type="caution">
    <text evidence="2">The sequence shown here is derived from an EMBL/GenBank/DDBJ whole genome shotgun (WGS) entry which is preliminary data.</text>
</comment>
<accession>A0AAD3DWR3</accession>
<keyword evidence="3" id="KW-1185">Reference proteome</keyword>